<keyword evidence="7" id="KW-1185">Reference proteome</keyword>
<dbReference type="Gene3D" id="2.70.50.40">
    <property type="entry name" value="GMP phosphodiesterase, delta subunit"/>
    <property type="match status" value="1"/>
</dbReference>
<dbReference type="InterPro" id="IPR037036">
    <property type="entry name" value="PDED_dom_sf"/>
</dbReference>
<evidence type="ECO:0000256" key="2">
    <source>
        <dbReference type="ARBA" id="ARBA00022448"/>
    </source>
</evidence>
<evidence type="ECO:0000256" key="4">
    <source>
        <dbReference type="ARBA" id="ARBA00023121"/>
    </source>
</evidence>
<dbReference type="GO" id="GO:0042953">
    <property type="term" value="P:lipoprotein transport"/>
    <property type="evidence" value="ECO:0007669"/>
    <property type="project" value="TreeGrafter"/>
</dbReference>
<accession>A0A0N4TT03</accession>
<dbReference type="STRING" id="6280.A0A0N4TT03"/>
<evidence type="ECO:0000259" key="5">
    <source>
        <dbReference type="Pfam" id="PF05351"/>
    </source>
</evidence>
<dbReference type="PANTHER" id="PTHR12951">
    <property type="entry name" value="RETINAL PROTEIN 4"/>
    <property type="match status" value="1"/>
</dbReference>
<keyword evidence="4" id="KW-0446">Lipid-binding</keyword>
<name>A0A0N4TT03_BRUPA</name>
<reference evidence="8" key="1">
    <citation type="submission" date="2017-02" db="UniProtKB">
        <authorList>
            <consortium name="WormBaseParasite"/>
        </authorList>
    </citation>
    <scope>IDENTIFICATION</scope>
</reference>
<keyword evidence="3" id="KW-0653">Protein transport</keyword>
<keyword evidence="2" id="KW-0813">Transport</keyword>
<dbReference type="EMBL" id="UZAD01013250">
    <property type="protein sequence ID" value="VDN92997.1"/>
    <property type="molecule type" value="Genomic_DNA"/>
</dbReference>
<dbReference type="SUPFAM" id="SSF81296">
    <property type="entry name" value="E set domains"/>
    <property type="match status" value="1"/>
</dbReference>
<dbReference type="GO" id="GO:0005929">
    <property type="term" value="C:cilium"/>
    <property type="evidence" value="ECO:0007669"/>
    <property type="project" value="TreeGrafter"/>
</dbReference>
<dbReference type="GO" id="GO:0008289">
    <property type="term" value="F:lipid binding"/>
    <property type="evidence" value="ECO:0007669"/>
    <property type="project" value="UniProtKB-KW"/>
</dbReference>
<dbReference type="FunFam" id="2.70.50.40:FF:000004">
    <property type="entry name" value="protein unc-119 homolog A isoform X3"/>
    <property type="match status" value="1"/>
</dbReference>
<sequence>MISKMRRCSSSTSADNRIREPLTEAELRARPIITPEDVLRLNKITDDYLCEPDANIYDIEFTRFKIRDLDTDQILFEIAKPTSEELDIDDLNLEKRDDTSAARFVRYQFTPAFLLLKHVGATVEFNVGSKPVNKFRMIERHFFRDRLLKSFDFEFGFCIPNSRNTCEHIYDFPQLSESLIDEMVSNPYETRSDSFYFVEDRLIMHNKADYAYNGGD</sequence>
<dbReference type="GO" id="GO:0060271">
    <property type="term" value="P:cilium assembly"/>
    <property type="evidence" value="ECO:0007669"/>
    <property type="project" value="TreeGrafter"/>
</dbReference>
<evidence type="ECO:0000256" key="3">
    <source>
        <dbReference type="ARBA" id="ARBA00022927"/>
    </source>
</evidence>
<organism evidence="8">
    <name type="scientific">Brugia pahangi</name>
    <name type="common">Filarial nematode worm</name>
    <dbReference type="NCBI Taxonomy" id="6280"/>
    <lineage>
        <taxon>Eukaryota</taxon>
        <taxon>Metazoa</taxon>
        <taxon>Ecdysozoa</taxon>
        <taxon>Nematoda</taxon>
        <taxon>Chromadorea</taxon>
        <taxon>Rhabditida</taxon>
        <taxon>Spirurina</taxon>
        <taxon>Spiruromorpha</taxon>
        <taxon>Filarioidea</taxon>
        <taxon>Onchocercidae</taxon>
        <taxon>Brugia</taxon>
    </lineage>
</organism>
<dbReference type="Pfam" id="PF05351">
    <property type="entry name" value="GMP_PDE_delta"/>
    <property type="match status" value="1"/>
</dbReference>
<evidence type="ECO:0000313" key="6">
    <source>
        <dbReference type="EMBL" id="VDN92997.1"/>
    </source>
</evidence>
<comment type="similarity">
    <text evidence="1">Belongs to the PDE6D/unc-119 family.</text>
</comment>
<dbReference type="InterPro" id="IPR008015">
    <property type="entry name" value="PDED_dom"/>
</dbReference>
<evidence type="ECO:0000313" key="8">
    <source>
        <dbReference type="WBParaSite" id="BPAG_0001184901-mRNA-1"/>
    </source>
</evidence>
<proteinExistence type="inferred from homology"/>
<dbReference type="AlphaFoldDB" id="A0A0N4TT03"/>
<evidence type="ECO:0000313" key="7">
    <source>
        <dbReference type="Proteomes" id="UP000278627"/>
    </source>
</evidence>
<reference evidence="6 7" key="2">
    <citation type="submission" date="2018-11" db="EMBL/GenBank/DDBJ databases">
        <authorList>
            <consortium name="Pathogen Informatics"/>
        </authorList>
    </citation>
    <scope>NUCLEOTIDE SEQUENCE [LARGE SCALE GENOMIC DNA]</scope>
</reference>
<gene>
    <name evidence="6" type="ORF">BPAG_LOCUS11811</name>
</gene>
<dbReference type="PANTHER" id="PTHR12951:SF1">
    <property type="entry name" value="PROTEIN UNC-119 HOMOLOG"/>
    <property type="match status" value="1"/>
</dbReference>
<dbReference type="InterPro" id="IPR051519">
    <property type="entry name" value="PDE6D_unc-119_myristoyl-bd"/>
</dbReference>
<dbReference type="WBParaSite" id="BPAG_0001184901-mRNA-1">
    <property type="protein sequence ID" value="BPAG_0001184901-mRNA-1"/>
    <property type="gene ID" value="BPAG_0001184901"/>
</dbReference>
<feature type="domain" description="GMP phosphodiesterase delta subunit" evidence="5">
    <location>
        <begin position="54"/>
        <end position="212"/>
    </location>
</feature>
<protein>
    <submittedName>
        <fullName evidence="8">GMP_PDE_delta domain-containing protein</fullName>
    </submittedName>
</protein>
<dbReference type="Proteomes" id="UP000278627">
    <property type="component" value="Unassembled WGS sequence"/>
</dbReference>
<dbReference type="InterPro" id="IPR014756">
    <property type="entry name" value="Ig_E-set"/>
</dbReference>
<dbReference type="GO" id="GO:0007399">
    <property type="term" value="P:nervous system development"/>
    <property type="evidence" value="ECO:0007669"/>
    <property type="project" value="TreeGrafter"/>
</dbReference>
<evidence type="ECO:0000256" key="1">
    <source>
        <dbReference type="ARBA" id="ARBA00008102"/>
    </source>
</evidence>